<gene>
    <name evidence="6" type="ORF">JRQ81_016138</name>
</gene>
<dbReference type="Pfam" id="PF00084">
    <property type="entry name" value="Sushi"/>
    <property type="match status" value="1"/>
</dbReference>
<organism evidence="6 7">
    <name type="scientific">Phrynocephalus forsythii</name>
    <dbReference type="NCBI Taxonomy" id="171643"/>
    <lineage>
        <taxon>Eukaryota</taxon>
        <taxon>Metazoa</taxon>
        <taxon>Chordata</taxon>
        <taxon>Craniata</taxon>
        <taxon>Vertebrata</taxon>
        <taxon>Euteleostomi</taxon>
        <taxon>Lepidosauria</taxon>
        <taxon>Squamata</taxon>
        <taxon>Bifurcata</taxon>
        <taxon>Unidentata</taxon>
        <taxon>Episquamata</taxon>
        <taxon>Toxicofera</taxon>
        <taxon>Iguania</taxon>
        <taxon>Acrodonta</taxon>
        <taxon>Agamidae</taxon>
        <taxon>Agaminae</taxon>
        <taxon>Phrynocephalus</taxon>
    </lineage>
</organism>
<feature type="chain" id="PRO_5040267161" description="Sushi domain-containing protein" evidence="4">
    <location>
        <begin position="28"/>
        <end position="313"/>
    </location>
</feature>
<dbReference type="PANTHER" id="PTHR46879">
    <property type="entry name" value="SUSHI DOMAIN-CONTAINING PROTEIN 3"/>
    <property type="match status" value="1"/>
</dbReference>
<dbReference type="Proteomes" id="UP001142489">
    <property type="component" value="Unassembled WGS sequence"/>
</dbReference>
<feature type="transmembrane region" description="Helical" evidence="3">
    <location>
        <begin position="134"/>
        <end position="158"/>
    </location>
</feature>
<dbReference type="OrthoDB" id="9939976at2759"/>
<dbReference type="SMART" id="SM00032">
    <property type="entry name" value="CCP"/>
    <property type="match status" value="1"/>
</dbReference>
<dbReference type="PROSITE" id="PS50923">
    <property type="entry name" value="SUSHI"/>
    <property type="match status" value="1"/>
</dbReference>
<evidence type="ECO:0000313" key="7">
    <source>
        <dbReference type="Proteomes" id="UP001142489"/>
    </source>
</evidence>
<reference evidence="6" key="1">
    <citation type="journal article" date="2023" name="DNA Res.">
        <title>Chromosome-level genome assembly of Phrynocephalus forsythii using third-generation DNA sequencing and Hi-C analysis.</title>
        <authorList>
            <person name="Qi Y."/>
            <person name="Zhao W."/>
            <person name="Zhao Y."/>
            <person name="Niu C."/>
            <person name="Cao S."/>
            <person name="Zhang Y."/>
        </authorList>
    </citation>
    <scope>NUCLEOTIDE SEQUENCE</scope>
    <source>
        <tissue evidence="6">Muscle</tissue>
    </source>
</reference>
<keyword evidence="1 2" id="KW-1015">Disulfide bond</keyword>
<keyword evidence="3" id="KW-0472">Membrane</keyword>
<dbReference type="InterPro" id="IPR000436">
    <property type="entry name" value="Sushi_SCR_CCP_dom"/>
</dbReference>
<keyword evidence="4" id="KW-0732">Signal</keyword>
<dbReference type="InterPro" id="IPR035976">
    <property type="entry name" value="Sushi/SCR/CCP_sf"/>
</dbReference>
<dbReference type="InterPro" id="IPR053067">
    <property type="entry name" value="SUSD3"/>
</dbReference>
<evidence type="ECO:0000256" key="3">
    <source>
        <dbReference type="SAM" id="Phobius"/>
    </source>
</evidence>
<evidence type="ECO:0000256" key="4">
    <source>
        <dbReference type="SAM" id="SignalP"/>
    </source>
</evidence>
<comment type="caution">
    <text evidence="6">The sequence shown here is derived from an EMBL/GenBank/DDBJ whole genome shotgun (WGS) entry which is preliminary data.</text>
</comment>
<keyword evidence="7" id="KW-1185">Reference proteome</keyword>
<keyword evidence="2" id="KW-0768">Sushi</keyword>
<dbReference type="CDD" id="cd00033">
    <property type="entry name" value="CCP"/>
    <property type="match status" value="1"/>
</dbReference>
<keyword evidence="3" id="KW-0812">Transmembrane</keyword>
<evidence type="ECO:0000259" key="5">
    <source>
        <dbReference type="PROSITE" id="PS50923"/>
    </source>
</evidence>
<evidence type="ECO:0000256" key="2">
    <source>
        <dbReference type="PROSITE-ProRule" id="PRU00302"/>
    </source>
</evidence>
<dbReference type="PANTHER" id="PTHR46879:SF2">
    <property type="entry name" value="MICROTUBULE-ASSOCIATED SERINE_THREONINE-PROTEIN KINASE 3"/>
    <property type="match status" value="1"/>
</dbReference>
<protein>
    <recommendedName>
        <fullName evidence="5">Sushi domain-containing protein</fullName>
    </recommendedName>
</protein>
<feature type="signal peptide" evidence="4">
    <location>
        <begin position="1"/>
        <end position="27"/>
    </location>
</feature>
<accession>A0A9Q0XWA9</accession>
<name>A0A9Q0XWA9_9SAUR</name>
<feature type="domain" description="Sushi" evidence="5">
    <location>
        <begin position="60"/>
        <end position="123"/>
    </location>
</feature>
<keyword evidence="3" id="KW-1133">Transmembrane helix</keyword>
<feature type="disulfide bond" evidence="2">
    <location>
        <begin position="62"/>
        <end position="105"/>
    </location>
</feature>
<proteinExistence type="predicted"/>
<evidence type="ECO:0000256" key="1">
    <source>
        <dbReference type="ARBA" id="ARBA00023157"/>
    </source>
</evidence>
<dbReference type="Gene3D" id="2.10.70.10">
    <property type="entry name" value="Complement Module, domain 1"/>
    <property type="match status" value="1"/>
</dbReference>
<dbReference type="AlphaFoldDB" id="A0A9Q0XWA9"/>
<comment type="caution">
    <text evidence="2">Lacks conserved residue(s) required for the propagation of feature annotation.</text>
</comment>
<dbReference type="SUPFAM" id="SSF57535">
    <property type="entry name" value="Complement control module/SCR domain"/>
    <property type="match status" value="1"/>
</dbReference>
<sequence length="313" mass="34988">MKKRRSQDPTALYLLAWSCLDFMLSDALESLATTPAEETSIKKFLGDAENETVAQTNLSVQCTALLPPSDGFYYIEEGSGHSLGSVITYWCTEGYQLVGNGKLTCLLKGNTFDWSHSPPHCEVIPKPLDKGFRVAVIASLISGLIIVAMSIAFAICCLRDRMLKGATQRSENSEEQQPRKRFKFGRGKFTKQEAVKTRNHFGKMKHNRRLHYRTSALYSCAHPGALAGYHNQGLQRSQDNLLKEAPQSLCSEIHIFPQVVLKPGAVPSASMFVHLPQKTNVPLSMKHCHPSLLQDTPSLYYRQFEGLGHLEKY</sequence>
<dbReference type="EMBL" id="JAPFRF010000006">
    <property type="protein sequence ID" value="KAJ7329964.1"/>
    <property type="molecule type" value="Genomic_DNA"/>
</dbReference>
<evidence type="ECO:0000313" key="6">
    <source>
        <dbReference type="EMBL" id="KAJ7329964.1"/>
    </source>
</evidence>